<dbReference type="InterPro" id="IPR005101">
    <property type="entry name" value="Cryptochr/Photolyase_FAD-bd"/>
</dbReference>
<dbReference type="GO" id="GO:0003677">
    <property type="term" value="F:DNA binding"/>
    <property type="evidence" value="ECO:0007669"/>
    <property type="project" value="TreeGrafter"/>
</dbReference>
<evidence type="ECO:0000259" key="5">
    <source>
        <dbReference type="Pfam" id="PF03441"/>
    </source>
</evidence>
<keyword evidence="7" id="KW-1185">Reference proteome</keyword>
<dbReference type="GO" id="GO:0005634">
    <property type="term" value="C:nucleus"/>
    <property type="evidence" value="ECO:0007669"/>
    <property type="project" value="TreeGrafter"/>
</dbReference>
<dbReference type="InterPro" id="IPR002081">
    <property type="entry name" value="Cryptochrome/DNA_photolyase_1"/>
</dbReference>
<comment type="similarity">
    <text evidence="2">Belongs to the DNA photolyase class-1 family.</text>
</comment>
<dbReference type="GO" id="GO:0043153">
    <property type="term" value="P:entrainment of circadian clock by photoperiod"/>
    <property type="evidence" value="ECO:0007669"/>
    <property type="project" value="TreeGrafter"/>
</dbReference>
<dbReference type="GO" id="GO:0071949">
    <property type="term" value="F:FAD binding"/>
    <property type="evidence" value="ECO:0007669"/>
    <property type="project" value="TreeGrafter"/>
</dbReference>
<evidence type="ECO:0000313" key="6">
    <source>
        <dbReference type="EMBL" id="PKU72981.1"/>
    </source>
</evidence>
<dbReference type="GO" id="GO:0003904">
    <property type="term" value="F:deoxyribodipyrimidine photo-lyase activity"/>
    <property type="evidence" value="ECO:0007669"/>
    <property type="project" value="TreeGrafter"/>
</dbReference>
<organism evidence="6 7">
    <name type="scientific">Dendrobium catenatum</name>
    <dbReference type="NCBI Taxonomy" id="906689"/>
    <lineage>
        <taxon>Eukaryota</taxon>
        <taxon>Viridiplantae</taxon>
        <taxon>Streptophyta</taxon>
        <taxon>Embryophyta</taxon>
        <taxon>Tracheophyta</taxon>
        <taxon>Spermatophyta</taxon>
        <taxon>Magnoliopsida</taxon>
        <taxon>Liliopsida</taxon>
        <taxon>Asparagales</taxon>
        <taxon>Orchidaceae</taxon>
        <taxon>Epidendroideae</taxon>
        <taxon>Malaxideae</taxon>
        <taxon>Dendrobiinae</taxon>
        <taxon>Dendrobium</taxon>
    </lineage>
</organism>
<dbReference type="Gene3D" id="1.10.579.10">
    <property type="entry name" value="DNA Cyclobutane Dipyrimidine Photolyase, subunit A, domain 3"/>
    <property type="match status" value="1"/>
</dbReference>
<reference evidence="6 7" key="1">
    <citation type="journal article" date="2016" name="Sci. Rep.">
        <title>The Dendrobium catenatum Lindl. genome sequence provides insights into polysaccharide synthase, floral development and adaptive evolution.</title>
        <authorList>
            <person name="Zhang G.Q."/>
            <person name="Xu Q."/>
            <person name="Bian C."/>
            <person name="Tsai W.C."/>
            <person name="Yeh C.M."/>
            <person name="Liu K.W."/>
            <person name="Yoshida K."/>
            <person name="Zhang L.S."/>
            <person name="Chang S.B."/>
            <person name="Chen F."/>
            <person name="Shi Y."/>
            <person name="Su Y.Y."/>
            <person name="Zhang Y.Q."/>
            <person name="Chen L.J."/>
            <person name="Yin Y."/>
            <person name="Lin M."/>
            <person name="Huang H."/>
            <person name="Deng H."/>
            <person name="Wang Z.W."/>
            <person name="Zhu S.L."/>
            <person name="Zhao X."/>
            <person name="Deng C."/>
            <person name="Niu S.C."/>
            <person name="Huang J."/>
            <person name="Wang M."/>
            <person name="Liu G.H."/>
            <person name="Yang H.J."/>
            <person name="Xiao X.J."/>
            <person name="Hsiao Y.Y."/>
            <person name="Wu W.L."/>
            <person name="Chen Y.Y."/>
            <person name="Mitsuda N."/>
            <person name="Ohme-Takagi M."/>
            <person name="Luo Y.B."/>
            <person name="Van de Peer Y."/>
            <person name="Liu Z.J."/>
        </authorList>
    </citation>
    <scope>NUCLEOTIDE SEQUENCE [LARGE SCALE GENOMIC DNA]</scope>
    <source>
        <tissue evidence="6">The whole plant</tissue>
    </source>
</reference>
<name>A0A2I0WBE4_9ASPA</name>
<reference evidence="6 7" key="2">
    <citation type="journal article" date="2017" name="Nature">
        <title>The Apostasia genome and the evolution of orchids.</title>
        <authorList>
            <person name="Zhang G.Q."/>
            <person name="Liu K.W."/>
            <person name="Li Z."/>
            <person name="Lohaus R."/>
            <person name="Hsiao Y.Y."/>
            <person name="Niu S.C."/>
            <person name="Wang J.Y."/>
            <person name="Lin Y.C."/>
            <person name="Xu Q."/>
            <person name="Chen L.J."/>
            <person name="Yoshida K."/>
            <person name="Fujiwara S."/>
            <person name="Wang Z.W."/>
            <person name="Zhang Y.Q."/>
            <person name="Mitsuda N."/>
            <person name="Wang M."/>
            <person name="Liu G.H."/>
            <person name="Pecoraro L."/>
            <person name="Huang H.X."/>
            <person name="Xiao X.J."/>
            <person name="Lin M."/>
            <person name="Wu X.Y."/>
            <person name="Wu W.L."/>
            <person name="Chen Y.Y."/>
            <person name="Chang S.B."/>
            <person name="Sakamoto S."/>
            <person name="Ohme-Takagi M."/>
            <person name="Yagi M."/>
            <person name="Zeng S.J."/>
            <person name="Shen C.Y."/>
            <person name="Yeh C.M."/>
            <person name="Luo Y.B."/>
            <person name="Tsai W.C."/>
            <person name="Van de Peer Y."/>
            <person name="Liu Z.J."/>
        </authorList>
    </citation>
    <scope>NUCLEOTIDE SEQUENCE [LARGE SCALE GENOMIC DNA]</scope>
    <source>
        <tissue evidence="6">The whole plant</tissue>
    </source>
</reference>
<dbReference type="PANTHER" id="PTHR11455">
    <property type="entry name" value="CRYPTOCHROME"/>
    <property type="match status" value="1"/>
</dbReference>
<dbReference type="InterPro" id="IPR036134">
    <property type="entry name" value="Crypto/Photolyase_FAD-like_sf"/>
</dbReference>
<comment type="cofactor">
    <cofactor evidence="1">
        <name>FAD</name>
        <dbReference type="ChEBI" id="CHEBI:57692"/>
    </cofactor>
</comment>
<protein>
    <submittedName>
        <fullName evidence="6">(6-4)DNA photolyase</fullName>
    </submittedName>
</protein>
<keyword evidence="3" id="KW-0285">Flavoprotein</keyword>
<dbReference type="Proteomes" id="UP000233837">
    <property type="component" value="Unassembled WGS sequence"/>
</dbReference>
<gene>
    <name evidence="6" type="primary">UVR3</name>
    <name evidence="6" type="ORF">MA16_Dca007544</name>
</gene>
<dbReference type="STRING" id="906689.A0A2I0WBE4"/>
<evidence type="ECO:0000256" key="2">
    <source>
        <dbReference type="ARBA" id="ARBA00005862"/>
    </source>
</evidence>
<keyword evidence="6" id="KW-0456">Lyase</keyword>
<accession>A0A2I0WBE4</accession>
<dbReference type="AlphaFoldDB" id="A0A2I0WBE4"/>
<evidence type="ECO:0000256" key="3">
    <source>
        <dbReference type="ARBA" id="ARBA00022630"/>
    </source>
</evidence>
<dbReference type="EMBL" id="KZ502795">
    <property type="protein sequence ID" value="PKU72981.1"/>
    <property type="molecule type" value="Genomic_DNA"/>
</dbReference>
<proteinExistence type="inferred from homology"/>
<dbReference type="PANTHER" id="PTHR11455:SF9">
    <property type="entry name" value="CRYPTOCHROME CIRCADIAN CLOCK 5 ISOFORM X1"/>
    <property type="match status" value="1"/>
</dbReference>
<evidence type="ECO:0000256" key="4">
    <source>
        <dbReference type="ARBA" id="ARBA00022827"/>
    </source>
</evidence>
<sequence>MPKEYIYEPWTAPLSIQRQANCIIGRDYPKPVVPHDLASKECKRQIGAAYALNLSGETADAEEKLNSLRRKLEEDDYDGIQNMKQKKRMSK</sequence>
<dbReference type="SUPFAM" id="SSF48173">
    <property type="entry name" value="Cryptochrome/photolyase FAD-binding domain"/>
    <property type="match status" value="1"/>
</dbReference>
<dbReference type="Pfam" id="PF03441">
    <property type="entry name" value="FAD_binding_7"/>
    <property type="match status" value="1"/>
</dbReference>
<feature type="domain" description="Cryptochrome/DNA photolyase FAD-binding" evidence="5">
    <location>
        <begin position="1"/>
        <end position="46"/>
    </location>
</feature>
<dbReference type="GO" id="GO:0005737">
    <property type="term" value="C:cytoplasm"/>
    <property type="evidence" value="ECO:0007669"/>
    <property type="project" value="TreeGrafter"/>
</dbReference>
<evidence type="ECO:0000313" key="7">
    <source>
        <dbReference type="Proteomes" id="UP000233837"/>
    </source>
</evidence>
<keyword evidence="4" id="KW-0274">FAD</keyword>
<evidence type="ECO:0000256" key="1">
    <source>
        <dbReference type="ARBA" id="ARBA00001974"/>
    </source>
</evidence>
<dbReference type="GO" id="GO:0032922">
    <property type="term" value="P:circadian regulation of gene expression"/>
    <property type="evidence" value="ECO:0007669"/>
    <property type="project" value="TreeGrafter"/>
</dbReference>